<dbReference type="RefSeq" id="WP_128219858.1">
    <property type="nucleotide sequence ID" value="NZ_CP034929.1"/>
</dbReference>
<sequence length="348" mass="34941">MKQSWGGSGTRFGATHLAGPAQGTQQPASAWRTALVWASGSTLLLALALLCLSAALVPATPLLSEIDGGLPELLLTLAQGSTLTEPQSPVAGAALLIAGLAGALATLRLWWILTTTCASAARGRAARRDSHTRRLVLVACGVALSAGAVAPAHAADHSSLDGLPLPERTSTTASSPQDAPTAPTAAPSPRTATPEDAPRTATSRPTPSTPRPTPSTAPAAAPAATTTTATTTATSAVTATSETAVPAATGANEALRTHVVAPGDTLWGIAGRTPSDEAAPSAARTAALVAALHRDNRTVVGDDPDLLLPGQVLTLPAQATTADPRTPTAQPEPAEPQPTEPQPTEETR</sequence>
<feature type="region of interest" description="Disordered" evidence="1">
    <location>
        <begin position="156"/>
        <end position="229"/>
    </location>
</feature>
<dbReference type="PANTHER" id="PTHR34700">
    <property type="entry name" value="POTASSIUM BINDING PROTEIN KBP"/>
    <property type="match status" value="1"/>
</dbReference>
<comment type="caution">
    <text evidence="4">The sequence shown here is derived from an EMBL/GenBank/DDBJ whole genome shotgun (WGS) entry which is preliminary data.</text>
</comment>
<keyword evidence="2" id="KW-1133">Transmembrane helix</keyword>
<evidence type="ECO:0000256" key="2">
    <source>
        <dbReference type="SAM" id="Phobius"/>
    </source>
</evidence>
<dbReference type="PANTHER" id="PTHR34700:SF4">
    <property type="entry name" value="PHAGE-LIKE ELEMENT PBSX PROTEIN XKDP"/>
    <property type="match status" value="1"/>
</dbReference>
<accession>A0ABW1QY40</accession>
<feature type="transmembrane region" description="Helical" evidence="2">
    <location>
        <begin position="90"/>
        <end position="113"/>
    </location>
</feature>
<name>A0ABW1QY40_9ACTN</name>
<dbReference type="Pfam" id="PF01476">
    <property type="entry name" value="LysM"/>
    <property type="match status" value="1"/>
</dbReference>
<evidence type="ECO:0000313" key="4">
    <source>
        <dbReference type="EMBL" id="MFC6154481.1"/>
    </source>
</evidence>
<dbReference type="CDD" id="cd00118">
    <property type="entry name" value="LysM"/>
    <property type="match status" value="1"/>
</dbReference>
<dbReference type="Proteomes" id="UP001596098">
    <property type="component" value="Unassembled WGS sequence"/>
</dbReference>
<dbReference type="InterPro" id="IPR036779">
    <property type="entry name" value="LysM_dom_sf"/>
</dbReference>
<keyword evidence="2" id="KW-0812">Transmembrane</keyword>
<feature type="compositionally biased region" description="Low complexity" evidence="1">
    <location>
        <begin position="216"/>
        <end position="229"/>
    </location>
</feature>
<dbReference type="PROSITE" id="PS51782">
    <property type="entry name" value="LYSM"/>
    <property type="match status" value="1"/>
</dbReference>
<dbReference type="InterPro" id="IPR018392">
    <property type="entry name" value="LysM"/>
</dbReference>
<feature type="transmembrane region" description="Helical" evidence="2">
    <location>
        <begin position="134"/>
        <end position="154"/>
    </location>
</feature>
<dbReference type="EMBL" id="JBHSQI010000006">
    <property type="protein sequence ID" value="MFC6154481.1"/>
    <property type="molecule type" value="Genomic_DNA"/>
</dbReference>
<dbReference type="Gene3D" id="3.10.350.10">
    <property type="entry name" value="LysM domain"/>
    <property type="match status" value="1"/>
</dbReference>
<gene>
    <name evidence="4" type="ORF">ACFPWU_12500</name>
</gene>
<organism evidence="4 5">
    <name type="scientific">Nocardioides yefusunii</name>
    <dbReference type="NCBI Taxonomy" id="2500546"/>
    <lineage>
        <taxon>Bacteria</taxon>
        <taxon>Bacillati</taxon>
        <taxon>Actinomycetota</taxon>
        <taxon>Actinomycetes</taxon>
        <taxon>Propionibacteriales</taxon>
        <taxon>Nocardioidaceae</taxon>
        <taxon>Nocardioides</taxon>
    </lineage>
</organism>
<keyword evidence="2" id="KW-0472">Membrane</keyword>
<feature type="domain" description="LysM" evidence="3">
    <location>
        <begin position="256"/>
        <end position="315"/>
    </location>
</feature>
<feature type="region of interest" description="Disordered" evidence="1">
    <location>
        <begin position="314"/>
        <end position="348"/>
    </location>
</feature>
<keyword evidence="5" id="KW-1185">Reference proteome</keyword>
<reference evidence="5" key="1">
    <citation type="journal article" date="2019" name="Int. J. Syst. Evol. Microbiol.">
        <title>The Global Catalogue of Microorganisms (GCM) 10K type strain sequencing project: providing services to taxonomists for standard genome sequencing and annotation.</title>
        <authorList>
            <consortium name="The Broad Institute Genomics Platform"/>
            <consortium name="The Broad Institute Genome Sequencing Center for Infectious Disease"/>
            <person name="Wu L."/>
            <person name="Ma J."/>
        </authorList>
    </citation>
    <scope>NUCLEOTIDE SEQUENCE [LARGE SCALE GENOMIC DNA]</scope>
    <source>
        <strain evidence="5">DFY28</strain>
    </source>
</reference>
<evidence type="ECO:0000313" key="5">
    <source>
        <dbReference type="Proteomes" id="UP001596098"/>
    </source>
</evidence>
<proteinExistence type="predicted"/>
<evidence type="ECO:0000256" key="1">
    <source>
        <dbReference type="SAM" id="MobiDB-lite"/>
    </source>
</evidence>
<dbReference type="InterPro" id="IPR052196">
    <property type="entry name" value="Bact_Kbp"/>
</dbReference>
<feature type="transmembrane region" description="Helical" evidence="2">
    <location>
        <begin position="34"/>
        <end position="57"/>
    </location>
</feature>
<evidence type="ECO:0000259" key="3">
    <source>
        <dbReference type="PROSITE" id="PS51782"/>
    </source>
</evidence>
<protein>
    <submittedName>
        <fullName evidence="4">LysM peptidoglycan-binding domain-containing protein</fullName>
    </submittedName>
</protein>
<feature type="compositionally biased region" description="Low complexity" evidence="1">
    <location>
        <begin position="169"/>
        <end position="206"/>
    </location>
</feature>
<dbReference type="SMART" id="SM00257">
    <property type="entry name" value="LysM"/>
    <property type="match status" value="1"/>
</dbReference>